<evidence type="ECO:0000313" key="10">
    <source>
        <dbReference type="EMBL" id="KAG5834232.1"/>
    </source>
</evidence>
<dbReference type="PANTHER" id="PTHR12015">
    <property type="entry name" value="SMALL INDUCIBLE CYTOKINE A"/>
    <property type="match status" value="1"/>
</dbReference>
<name>A0A9D3LPZ1_ANGAN</name>
<comment type="caution">
    <text evidence="10">The sequence shown here is derived from an EMBL/GenBank/DDBJ whole genome shotgun (WGS) entry which is preliminary data.</text>
</comment>
<sequence length="104" mass="11461">MRSAAFILLACLLFVDVKGMSQSPKGRCYCMDAGVKFILPKLIEKIEVYYPSSSCENMELVATLKGSGEQKCLNPKSQFARNFIKNAQRQKSSTADGSLLRSSS</sequence>
<evidence type="ECO:0000259" key="9">
    <source>
        <dbReference type="SMART" id="SM00199"/>
    </source>
</evidence>
<protein>
    <recommendedName>
        <fullName evidence="8">C-X-C motif chemokine</fullName>
    </recommendedName>
</protein>
<comment type="similarity">
    <text evidence="2 8">Belongs to the intercrine alpha (chemokine CxC) family.</text>
</comment>
<dbReference type="InterPro" id="IPR018048">
    <property type="entry name" value="Chemokine_CXC_CS"/>
</dbReference>
<evidence type="ECO:0000256" key="2">
    <source>
        <dbReference type="ARBA" id="ARBA00010665"/>
    </source>
</evidence>
<evidence type="ECO:0000256" key="1">
    <source>
        <dbReference type="ARBA" id="ARBA00004613"/>
    </source>
</evidence>
<dbReference type="AlphaFoldDB" id="A0A9D3LPZ1"/>
<dbReference type="InterPro" id="IPR039809">
    <property type="entry name" value="Chemokine_b/g/d"/>
</dbReference>
<keyword evidence="6 8" id="KW-0732">Signal</keyword>
<dbReference type="GO" id="GO:0005615">
    <property type="term" value="C:extracellular space"/>
    <property type="evidence" value="ECO:0007669"/>
    <property type="project" value="UniProtKB-UniRule"/>
</dbReference>
<evidence type="ECO:0000256" key="8">
    <source>
        <dbReference type="RuleBase" id="RU361149"/>
    </source>
</evidence>
<dbReference type="CDD" id="cd00273">
    <property type="entry name" value="Chemokine_CXC"/>
    <property type="match status" value="1"/>
</dbReference>
<dbReference type="Proteomes" id="UP001044222">
    <property type="component" value="Chromosome 15"/>
</dbReference>
<dbReference type="SUPFAM" id="SSF54117">
    <property type="entry name" value="Interleukin 8-like chemokines"/>
    <property type="match status" value="1"/>
</dbReference>
<dbReference type="Gene3D" id="2.40.50.40">
    <property type="match status" value="1"/>
</dbReference>
<evidence type="ECO:0000256" key="7">
    <source>
        <dbReference type="ARBA" id="ARBA00023157"/>
    </source>
</evidence>
<keyword evidence="5 8" id="KW-0964">Secreted</keyword>
<organism evidence="10 11">
    <name type="scientific">Anguilla anguilla</name>
    <name type="common">European freshwater eel</name>
    <name type="synonym">Muraena anguilla</name>
    <dbReference type="NCBI Taxonomy" id="7936"/>
    <lineage>
        <taxon>Eukaryota</taxon>
        <taxon>Metazoa</taxon>
        <taxon>Chordata</taxon>
        <taxon>Craniata</taxon>
        <taxon>Vertebrata</taxon>
        <taxon>Euteleostomi</taxon>
        <taxon>Actinopterygii</taxon>
        <taxon>Neopterygii</taxon>
        <taxon>Teleostei</taxon>
        <taxon>Anguilliformes</taxon>
        <taxon>Anguillidae</taxon>
        <taxon>Anguilla</taxon>
    </lineage>
</organism>
<feature type="domain" description="Chemokine interleukin-8-like" evidence="9">
    <location>
        <begin position="25"/>
        <end position="87"/>
    </location>
</feature>
<comment type="subcellular location">
    <subcellularLocation>
        <location evidence="1 8">Secreted</location>
    </subcellularLocation>
</comment>
<dbReference type="PANTHER" id="PTHR12015:SF191">
    <property type="entry name" value="C-X-C MOTIF CHEMOKINE 11"/>
    <property type="match status" value="1"/>
</dbReference>
<proteinExistence type="inferred from homology"/>
<gene>
    <name evidence="10" type="ORF">ANANG_G00259380</name>
</gene>
<feature type="chain" id="PRO_5039756910" description="C-X-C motif chemokine" evidence="8">
    <location>
        <begin position="20"/>
        <end position="104"/>
    </location>
</feature>
<keyword evidence="11" id="KW-1185">Reference proteome</keyword>
<dbReference type="PRINTS" id="PR00437">
    <property type="entry name" value="SMALLCYTKCXC"/>
</dbReference>
<dbReference type="GO" id="GO:0006955">
    <property type="term" value="P:immune response"/>
    <property type="evidence" value="ECO:0007669"/>
    <property type="project" value="InterPro"/>
</dbReference>
<dbReference type="InterPro" id="IPR001089">
    <property type="entry name" value="Chemokine_CXC"/>
</dbReference>
<dbReference type="Pfam" id="PF00048">
    <property type="entry name" value="IL8"/>
    <property type="match status" value="1"/>
</dbReference>
<dbReference type="GO" id="GO:0008009">
    <property type="term" value="F:chemokine activity"/>
    <property type="evidence" value="ECO:0007669"/>
    <property type="project" value="InterPro"/>
</dbReference>
<dbReference type="GO" id="GO:0006952">
    <property type="term" value="P:defense response"/>
    <property type="evidence" value="ECO:0007669"/>
    <property type="project" value="InterPro"/>
</dbReference>
<evidence type="ECO:0000313" key="11">
    <source>
        <dbReference type="Proteomes" id="UP001044222"/>
    </source>
</evidence>
<keyword evidence="7" id="KW-1015">Disulfide bond</keyword>
<dbReference type="InterPro" id="IPR001811">
    <property type="entry name" value="Chemokine_IL8-like_dom"/>
</dbReference>
<dbReference type="PRINTS" id="PR00436">
    <property type="entry name" value="INTERLEUKIN8"/>
</dbReference>
<evidence type="ECO:0000256" key="5">
    <source>
        <dbReference type="ARBA" id="ARBA00022525"/>
    </source>
</evidence>
<evidence type="ECO:0000256" key="6">
    <source>
        <dbReference type="ARBA" id="ARBA00022729"/>
    </source>
</evidence>
<dbReference type="SMART" id="SM00199">
    <property type="entry name" value="SCY"/>
    <property type="match status" value="1"/>
</dbReference>
<evidence type="ECO:0000256" key="4">
    <source>
        <dbReference type="ARBA" id="ARBA00022514"/>
    </source>
</evidence>
<evidence type="ECO:0000256" key="3">
    <source>
        <dbReference type="ARBA" id="ARBA00022500"/>
    </source>
</evidence>
<dbReference type="InterPro" id="IPR033899">
    <property type="entry name" value="CXC_Chemokine_domain"/>
</dbReference>
<dbReference type="InterPro" id="IPR036048">
    <property type="entry name" value="Interleukin_8-like_sf"/>
</dbReference>
<dbReference type="PROSITE" id="PS00471">
    <property type="entry name" value="SMALL_CYTOKINES_CXC"/>
    <property type="match status" value="1"/>
</dbReference>
<accession>A0A9D3LPZ1</accession>
<keyword evidence="3 8" id="KW-0145">Chemotaxis</keyword>
<dbReference type="EMBL" id="JAFIRN010000015">
    <property type="protein sequence ID" value="KAG5834232.1"/>
    <property type="molecule type" value="Genomic_DNA"/>
</dbReference>
<reference evidence="10" key="1">
    <citation type="submission" date="2021-01" db="EMBL/GenBank/DDBJ databases">
        <title>A chromosome-scale assembly of European eel, Anguilla anguilla.</title>
        <authorList>
            <person name="Henkel C."/>
            <person name="Jong-Raadsen S.A."/>
            <person name="Dufour S."/>
            <person name="Weltzien F.-A."/>
            <person name="Palstra A.P."/>
            <person name="Pelster B."/>
            <person name="Spaink H.P."/>
            <person name="Van Den Thillart G.E."/>
            <person name="Jansen H."/>
            <person name="Zahm M."/>
            <person name="Klopp C."/>
            <person name="Cedric C."/>
            <person name="Louis A."/>
            <person name="Berthelot C."/>
            <person name="Parey E."/>
            <person name="Roest Crollius H."/>
            <person name="Montfort J."/>
            <person name="Robinson-Rechavi M."/>
            <person name="Bucao C."/>
            <person name="Bouchez O."/>
            <person name="Gislard M."/>
            <person name="Lluch J."/>
            <person name="Milhes M."/>
            <person name="Lampietro C."/>
            <person name="Lopez Roques C."/>
            <person name="Donnadieu C."/>
            <person name="Braasch I."/>
            <person name="Desvignes T."/>
            <person name="Postlethwait J."/>
            <person name="Bobe J."/>
            <person name="Guiguen Y."/>
            <person name="Dirks R."/>
        </authorList>
    </citation>
    <scope>NUCLEOTIDE SEQUENCE</scope>
    <source>
        <strain evidence="10">Tag_6206</strain>
        <tissue evidence="10">Liver</tissue>
    </source>
</reference>
<keyword evidence="4 8" id="KW-0202">Cytokine</keyword>
<feature type="signal peptide" evidence="8">
    <location>
        <begin position="1"/>
        <end position="19"/>
    </location>
</feature>